<sequence length="313" mass="34918">MVTRFGKFSHLVEPGLNWKPTFIDEVKPVNVEAVRELAASGVMLTSDENVVRVEMNVQYRVTNPEKYLYSVTSPDDSLRQATDSALRGVIGKYTMDRILTEGRTVIRSDTQRELEETIRPYDMGITLLDVNFQAARPPEEVKAAFDDAIAARENEQQYIREAEAYTNEVQPRANGQAQRILEEARAYKAQTILEAQGEVARFAKLLPEYKAAPEITRERLYIETMEKVLGNTRKVLVNDKGGNLMVLPLDQMLKGGNAPAAKSDNGTSNLLRLPPASSSTTSGASNTSSTSQGDIMDQRRANAQRNDYQRQGE</sequence>
<feature type="region of interest" description="Disordered" evidence="7">
    <location>
        <begin position="257"/>
        <end position="313"/>
    </location>
</feature>
<organism evidence="9 10">
    <name type="scientific">Escherichia coli</name>
    <dbReference type="NCBI Taxonomy" id="562"/>
    <lineage>
        <taxon>Bacteria</taxon>
        <taxon>Pseudomonadati</taxon>
        <taxon>Pseudomonadota</taxon>
        <taxon>Gammaproteobacteria</taxon>
        <taxon>Enterobacterales</taxon>
        <taxon>Enterobacteriaceae</taxon>
        <taxon>Escherichia</taxon>
    </lineage>
</organism>
<proteinExistence type="inferred from homology"/>
<dbReference type="PANTHER" id="PTHR43327:SF2">
    <property type="entry name" value="MODULATOR OF FTSH PROTEASE HFLK"/>
    <property type="match status" value="1"/>
</dbReference>
<dbReference type="NCBIfam" id="TIGR01933">
    <property type="entry name" value="hflK"/>
    <property type="match status" value="1"/>
</dbReference>
<gene>
    <name evidence="9" type="primary">hflK_2</name>
    <name evidence="9" type="ORF">NCTC8622_02067</name>
</gene>
<dbReference type="SMART" id="SM00244">
    <property type="entry name" value="PHB"/>
    <property type="match status" value="1"/>
</dbReference>
<evidence type="ECO:0000313" key="10">
    <source>
        <dbReference type="Proteomes" id="UP000254079"/>
    </source>
</evidence>
<evidence type="ECO:0000256" key="1">
    <source>
        <dbReference type="ARBA" id="ARBA00004167"/>
    </source>
</evidence>
<feature type="domain" description="Band 7" evidence="8">
    <location>
        <begin position="1"/>
        <end position="149"/>
    </location>
</feature>
<evidence type="ECO:0000256" key="4">
    <source>
        <dbReference type="ARBA" id="ARBA00022989"/>
    </source>
</evidence>
<dbReference type="InterPro" id="IPR001107">
    <property type="entry name" value="Band_7"/>
</dbReference>
<comment type="similarity">
    <text evidence="2 6">Belongs to the band 7/mec-2 family. HflK subfamily.</text>
</comment>
<comment type="subcellular location">
    <subcellularLocation>
        <location evidence="1">Membrane</location>
        <topology evidence="1">Single-pass membrane protein</topology>
    </subcellularLocation>
</comment>
<evidence type="ECO:0000256" key="2">
    <source>
        <dbReference type="ARBA" id="ARBA00006971"/>
    </source>
</evidence>
<reference evidence="9 10" key="1">
    <citation type="submission" date="2018-06" db="EMBL/GenBank/DDBJ databases">
        <authorList>
            <consortium name="Pathogen Informatics"/>
            <person name="Doyle S."/>
        </authorList>
    </citation>
    <scope>NUCLEOTIDE SEQUENCE [LARGE SCALE GENOMIC DNA]</scope>
    <source>
        <strain evidence="9 10">NCTC8622</strain>
    </source>
</reference>
<comment type="subunit">
    <text evidence="6">HflC and HflK may interact to form a multimeric complex.</text>
</comment>
<dbReference type="Proteomes" id="UP000254079">
    <property type="component" value="Unassembled WGS sequence"/>
</dbReference>
<dbReference type="GO" id="GO:0016020">
    <property type="term" value="C:membrane"/>
    <property type="evidence" value="ECO:0007669"/>
    <property type="project" value="UniProtKB-SubCell"/>
</dbReference>
<dbReference type="InterPro" id="IPR010201">
    <property type="entry name" value="HflK"/>
</dbReference>
<dbReference type="EMBL" id="UGCP01000002">
    <property type="protein sequence ID" value="STI83054.1"/>
    <property type="molecule type" value="Genomic_DNA"/>
</dbReference>
<keyword evidence="4" id="KW-1133">Transmembrane helix</keyword>
<evidence type="ECO:0000256" key="7">
    <source>
        <dbReference type="SAM" id="MobiDB-lite"/>
    </source>
</evidence>
<keyword evidence="5" id="KW-0472">Membrane</keyword>
<name>A0A376U0G7_ECOLX</name>
<dbReference type="Pfam" id="PF01145">
    <property type="entry name" value="Band_7"/>
    <property type="match status" value="1"/>
</dbReference>
<accession>A0A376U0G7</accession>
<evidence type="ECO:0000256" key="3">
    <source>
        <dbReference type="ARBA" id="ARBA00022692"/>
    </source>
</evidence>
<protein>
    <recommendedName>
        <fullName evidence="6">Protein HflK</fullName>
    </recommendedName>
</protein>
<dbReference type="InterPro" id="IPR050710">
    <property type="entry name" value="Band7/mec-2_domain"/>
</dbReference>
<dbReference type="NCBIfam" id="NF008181">
    <property type="entry name" value="PRK10930.1"/>
    <property type="match status" value="1"/>
</dbReference>
<evidence type="ECO:0000256" key="5">
    <source>
        <dbReference type="ARBA" id="ARBA00023136"/>
    </source>
</evidence>
<dbReference type="AlphaFoldDB" id="A0A376U0G7"/>
<comment type="function">
    <text evidence="6">HflC and HflK could encode or regulate a protease.</text>
</comment>
<evidence type="ECO:0000259" key="8">
    <source>
        <dbReference type="SMART" id="SM00244"/>
    </source>
</evidence>
<dbReference type="SUPFAM" id="SSF117892">
    <property type="entry name" value="Band 7/SPFH domain"/>
    <property type="match status" value="1"/>
</dbReference>
<dbReference type="Gene3D" id="3.30.479.30">
    <property type="entry name" value="Band 7 domain"/>
    <property type="match status" value="1"/>
</dbReference>
<dbReference type="CDD" id="cd03404">
    <property type="entry name" value="SPFH_HflK"/>
    <property type="match status" value="1"/>
</dbReference>
<evidence type="ECO:0000313" key="9">
    <source>
        <dbReference type="EMBL" id="STI83054.1"/>
    </source>
</evidence>
<keyword evidence="3" id="KW-0812">Transmembrane</keyword>
<dbReference type="PANTHER" id="PTHR43327">
    <property type="entry name" value="STOMATIN-LIKE PROTEIN 2, MITOCHONDRIAL"/>
    <property type="match status" value="1"/>
</dbReference>
<dbReference type="InterPro" id="IPR036013">
    <property type="entry name" value="Band_7/SPFH_dom_sf"/>
</dbReference>
<feature type="compositionally biased region" description="Low complexity" evidence="7">
    <location>
        <begin position="277"/>
        <end position="291"/>
    </location>
</feature>
<dbReference type="FunFam" id="3.30.479.30:FF:000007">
    <property type="entry name" value="Protein HflK"/>
    <property type="match status" value="1"/>
</dbReference>
<evidence type="ECO:0000256" key="6">
    <source>
        <dbReference type="RuleBase" id="RU364113"/>
    </source>
</evidence>